<accession>A0ABN7K4L8</accession>
<comment type="subcellular location">
    <subcellularLocation>
        <location evidence="2 16">Cell membrane</location>
    </subcellularLocation>
    <subcellularLocation>
        <location evidence="1">Endomembrane system</location>
        <topology evidence="1">Multi-pass membrane protein</topology>
    </subcellularLocation>
</comment>
<keyword evidence="6 16" id="KW-0479">Metal-binding</keyword>
<evidence type="ECO:0000256" key="4">
    <source>
        <dbReference type="ARBA" id="ARBA00022553"/>
    </source>
</evidence>
<dbReference type="PROSITE" id="PS50846">
    <property type="entry name" value="HMA_2"/>
    <property type="match status" value="1"/>
</dbReference>
<evidence type="ECO:0000256" key="16">
    <source>
        <dbReference type="RuleBase" id="RU362081"/>
    </source>
</evidence>
<dbReference type="InterPro" id="IPR059000">
    <property type="entry name" value="ATPase_P-type_domA"/>
</dbReference>
<comment type="catalytic activity">
    <reaction evidence="15">
        <text>Cu(2+)(in) + ATP + H2O = Cu(2+)(out) + ADP + phosphate + H(+)</text>
        <dbReference type="Rhea" id="RHEA:10376"/>
        <dbReference type="ChEBI" id="CHEBI:15377"/>
        <dbReference type="ChEBI" id="CHEBI:15378"/>
        <dbReference type="ChEBI" id="CHEBI:29036"/>
        <dbReference type="ChEBI" id="CHEBI:30616"/>
        <dbReference type="ChEBI" id="CHEBI:43474"/>
        <dbReference type="ChEBI" id="CHEBI:456216"/>
        <dbReference type="EC" id="7.2.2.9"/>
    </reaction>
</comment>
<dbReference type="SFLD" id="SFLDS00003">
    <property type="entry name" value="Haloacid_Dehalogenase"/>
    <property type="match status" value="1"/>
</dbReference>
<dbReference type="NCBIfam" id="TIGR01511">
    <property type="entry name" value="ATPase-IB1_Cu"/>
    <property type="match status" value="1"/>
</dbReference>
<keyword evidence="9" id="KW-1278">Translocase</keyword>
<reference evidence="18 19" key="1">
    <citation type="submission" date="2020-11" db="EMBL/GenBank/DDBJ databases">
        <authorList>
            <person name="Peeters C."/>
        </authorList>
    </citation>
    <scope>NUCLEOTIDE SEQUENCE [LARGE SCALE GENOMIC DNA]</scope>
    <source>
        <strain evidence="18 19">LMG 8286</strain>
    </source>
</reference>
<keyword evidence="11 16" id="KW-0472">Membrane</keyword>
<organism evidence="18 19">
    <name type="scientific">Campylobacter suis</name>
    <dbReference type="NCBI Taxonomy" id="2790657"/>
    <lineage>
        <taxon>Bacteria</taxon>
        <taxon>Pseudomonadati</taxon>
        <taxon>Campylobacterota</taxon>
        <taxon>Epsilonproteobacteria</taxon>
        <taxon>Campylobacterales</taxon>
        <taxon>Campylobacteraceae</taxon>
        <taxon>Campylobacter</taxon>
    </lineage>
</organism>
<evidence type="ECO:0000256" key="14">
    <source>
        <dbReference type="ARBA" id="ARBA00040690"/>
    </source>
</evidence>
<evidence type="ECO:0000256" key="3">
    <source>
        <dbReference type="ARBA" id="ARBA00006024"/>
    </source>
</evidence>
<dbReference type="CDD" id="cd02094">
    <property type="entry name" value="P-type_ATPase_Cu-like"/>
    <property type="match status" value="1"/>
</dbReference>
<dbReference type="PRINTS" id="PR00119">
    <property type="entry name" value="CATATPASE"/>
</dbReference>
<dbReference type="InterPro" id="IPR027256">
    <property type="entry name" value="P-typ_ATPase_IB"/>
</dbReference>
<feature type="transmembrane region" description="Helical" evidence="16">
    <location>
        <begin position="148"/>
        <end position="167"/>
    </location>
</feature>
<comment type="function">
    <text evidence="12">Probably involved in copper export.</text>
</comment>
<keyword evidence="4" id="KW-0597">Phosphoprotein</keyword>
<sequence length="723" mass="77679">MSERVKLNIAGMSCVNCSNSIQKAALKIPGVSEANVSFANASGEFVIERTEILQELEAKIKKLGFEIAKDIDELERKRSEHIKSLRDKFAFGAVLSVAIMGFEMFGEKNFINSFMMIILAALVMFYSGKSFFTHALAALKSRNYDMNVLVALGTGSAFLYSLFVFLFPNALDSELNNMYVSSSAMIITFVLLGKFLEERSKAKAGDYIKNLLKFSPKTALVIKPDGQNVEVSVSELNVGDIVVVKNGFNVPVDGTIVQGGAEIDASMLTGESLPVYKEVGDVVFAGTLNTNGYISVKVEKKAAQTLLSQIVILLNDASAKKMPISRLADRVANIFVPSVVAIAVLTFLVWFFMGAHLSYAISSAICVLIISCPCALGLATPIGIISALACGAKSGILIKNPEVLELIKDVKFAVFDKTGTLSKAQISVASHTLSVPEFMQIASIEALSEHPISKAVVKFAEQNYQRVRAASGEFSNIVGQGISYKDESGLILVGNEKLLTQNNIALSDEQRAQILAATSGGSGVVLCAINDKFVGFISISDEIRDESKSVISQLKAYGVTTVMLSGDNENVVSSVGLKLGVDKTYANAMPHEKHEVISKFSKEGRVLFVGDGINDSPSLKSADVGIAMNSGSDIAKAAGDIVLIKNDLQGVLSSLKLGKSTIRTIKENLFWAFIYNIICIPVAAGVLYPMFGVLLNPVYGALAMCFSSVTVVLNSLRLRFLKL</sequence>
<evidence type="ECO:0000256" key="11">
    <source>
        <dbReference type="ARBA" id="ARBA00023136"/>
    </source>
</evidence>
<evidence type="ECO:0000256" key="15">
    <source>
        <dbReference type="ARBA" id="ARBA00047424"/>
    </source>
</evidence>
<dbReference type="RefSeq" id="WP_230056700.1">
    <property type="nucleotide sequence ID" value="NZ_CAJHOE010000001.1"/>
</dbReference>
<keyword evidence="16" id="KW-1003">Cell membrane</keyword>
<evidence type="ECO:0000313" key="18">
    <source>
        <dbReference type="EMBL" id="CAD7287375.1"/>
    </source>
</evidence>
<dbReference type="Pfam" id="PF00403">
    <property type="entry name" value="HMA"/>
    <property type="match status" value="1"/>
</dbReference>
<dbReference type="SUPFAM" id="SSF81665">
    <property type="entry name" value="Calcium ATPase, transmembrane domain M"/>
    <property type="match status" value="1"/>
</dbReference>
<keyword evidence="19" id="KW-1185">Reference proteome</keyword>
<evidence type="ECO:0000259" key="17">
    <source>
        <dbReference type="PROSITE" id="PS50846"/>
    </source>
</evidence>
<comment type="similarity">
    <text evidence="3 16">Belongs to the cation transport ATPase (P-type) (TC 3.A.3) family. Type IB subfamily.</text>
</comment>
<dbReference type="InterPro" id="IPR036163">
    <property type="entry name" value="HMA_dom_sf"/>
</dbReference>
<dbReference type="Gene3D" id="3.30.70.100">
    <property type="match status" value="1"/>
</dbReference>
<dbReference type="InterPro" id="IPR008250">
    <property type="entry name" value="ATPase_P-typ_transduc_dom_A_sf"/>
</dbReference>
<dbReference type="PROSITE" id="PS01229">
    <property type="entry name" value="COF_2"/>
    <property type="match status" value="1"/>
</dbReference>
<dbReference type="EC" id="7.2.2.9" evidence="13"/>
<dbReference type="SUPFAM" id="SSF55008">
    <property type="entry name" value="HMA, heavy metal-associated domain"/>
    <property type="match status" value="1"/>
</dbReference>
<gene>
    <name evidence="18" type="primary">pacS</name>
    <name evidence="18" type="ORF">LMG8286_00958</name>
</gene>
<keyword evidence="5 16" id="KW-0812">Transmembrane</keyword>
<dbReference type="InterPro" id="IPR001757">
    <property type="entry name" value="P_typ_ATPase"/>
</dbReference>
<dbReference type="PANTHER" id="PTHR43520:SF8">
    <property type="entry name" value="P-TYPE CU(+) TRANSPORTER"/>
    <property type="match status" value="1"/>
</dbReference>
<dbReference type="InterPro" id="IPR023214">
    <property type="entry name" value="HAD_sf"/>
</dbReference>
<dbReference type="SFLD" id="SFLDG00002">
    <property type="entry name" value="C1.7:_P-type_atpase_like"/>
    <property type="match status" value="1"/>
</dbReference>
<evidence type="ECO:0000256" key="7">
    <source>
        <dbReference type="ARBA" id="ARBA00022741"/>
    </source>
</evidence>
<keyword evidence="10 16" id="KW-1133">Transmembrane helix</keyword>
<dbReference type="SUPFAM" id="SSF56784">
    <property type="entry name" value="HAD-like"/>
    <property type="match status" value="1"/>
</dbReference>
<protein>
    <recommendedName>
        <fullName evidence="14">Copper-transporting ATPase</fullName>
        <ecNumber evidence="13">7.2.2.9</ecNumber>
    </recommendedName>
</protein>
<feature type="domain" description="HMA" evidence="17">
    <location>
        <begin position="3"/>
        <end position="68"/>
    </location>
</feature>
<evidence type="ECO:0000313" key="19">
    <source>
        <dbReference type="Proteomes" id="UP000789359"/>
    </source>
</evidence>
<dbReference type="NCBIfam" id="TIGR01525">
    <property type="entry name" value="ATPase-IB_hvy"/>
    <property type="match status" value="1"/>
</dbReference>
<dbReference type="NCBIfam" id="TIGR01494">
    <property type="entry name" value="ATPase_P-type"/>
    <property type="match status" value="1"/>
</dbReference>
<dbReference type="Pfam" id="PF00702">
    <property type="entry name" value="Hydrolase"/>
    <property type="match status" value="1"/>
</dbReference>
<dbReference type="Gene3D" id="3.40.1110.10">
    <property type="entry name" value="Calcium-transporting ATPase, cytoplasmic domain N"/>
    <property type="match status" value="1"/>
</dbReference>
<evidence type="ECO:0000256" key="9">
    <source>
        <dbReference type="ARBA" id="ARBA00022967"/>
    </source>
</evidence>
<dbReference type="InterPro" id="IPR023298">
    <property type="entry name" value="ATPase_P-typ_TM_dom_sf"/>
</dbReference>
<evidence type="ECO:0000256" key="12">
    <source>
        <dbReference type="ARBA" id="ARBA00037143"/>
    </source>
</evidence>
<dbReference type="PANTHER" id="PTHR43520">
    <property type="entry name" value="ATP7, ISOFORM B"/>
    <property type="match status" value="1"/>
</dbReference>
<dbReference type="Pfam" id="PF00122">
    <property type="entry name" value="E1-E2_ATPase"/>
    <property type="match status" value="1"/>
</dbReference>
<feature type="transmembrane region" description="Helical" evidence="16">
    <location>
        <begin position="697"/>
        <end position="716"/>
    </location>
</feature>
<keyword evidence="7 16" id="KW-0547">Nucleotide-binding</keyword>
<dbReference type="SUPFAM" id="SSF81653">
    <property type="entry name" value="Calcium ATPase, transduction domain A"/>
    <property type="match status" value="1"/>
</dbReference>
<name>A0ABN7K4L8_9BACT</name>
<dbReference type="PRINTS" id="PR00943">
    <property type="entry name" value="CUATPASE"/>
</dbReference>
<dbReference type="InterPro" id="IPR023299">
    <property type="entry name" value="ATPase_P-typ_cyto_dom_N"/>
</dbReference>
<evidence type="ECO:0000256" key="13">
    <source>
        <dbReference type="ARBA" id="ARBA00038904"/>
    </source>
</evidence>
<dbReference type="Proteomes" id="UP000789359">
    <property type="component" value="Unassembled WGS sequence"/>
</dbReference>
<comment type="caution">
    <text evidence="18">The sequence shown here is derived from an EMBL/GenBank/DDBJ whole genome shotgun (WGS) entry which is preliminary data.</text>
</comment>
<proteinExistence type="inferred from homology"/>
<evidence type="ECO:0000256" key="1">
    <source>
        <dbReference type="ARBA" id="ARBA00004127"/>
    </source>
</evidence>
<dbReference type="InterPro" id="IPR044492">
    <property type="entry name" value="P_typ_ATPase_HD_dom"/>
</dbReference>
<evidence type="ECO:0000256" key="5">
    <source>
        <dbReference type="ARBA" id="ARBA00022692"/>
    </source>
</evidence>
<evidence type="ECO:0000256" key="2">
    <source>
        <dbReference type="ARBA" id="ARBA00004236"/>
    </source>
</evidence>
<keyword evidence="8 16" id="KW-0067">ATP-binding</keyword>
<evidence type="ECO:0000256" key="8">
    <source>
        <dbReference type="ARBA" id="ARBA00022840"/>
    </source>
</evidence>
<feature type="transmembrane region" description="Helical" evidence="16">
    <location>
        <begin position="359"/>
        <end position="389"/>
    </location>
</feature>
<dbReference type="Gene3D" id="3.40.50.1000">
    <property type="entry name" value="HAD superfamily/HAD-like"/>
    <property type="match status" value="1"/>
</dbReference>
<feature type="transmembrane region" description="Helical" evidence="16">
    <location>
        <begin position="110"/>
        <end position="127"/>
    </location>
</feature>
<evidence type="ECO:0000256" key="6">
    <source>
        <dbReference type="ARBA" id="ARBA00022723"/>
    </source>
</evidence>
<feature type="transmembrane region" description="Helical" evidence="16">
    <location>
        <begin position="331"/>
        <end position="353"/>
    </location>
</feature>
<dbReference type="InterPro" id="IPR036412">
    <property type="entry name" value="HAD-like_sf"/>
</dbReference>
<feature type="transmembrane region" description="Helical" evidence="16">
    <location>
        <begin position="669"/>
        <end position="691"/>
    </location>
</feature>
<dbReference type="InterPro" id="IPR006121">
    <property type="entry name" value="HMA_dom"/>
</dbReference>
<evidence type="ECO:0000256" key="10">
    <source>
        <dbReference type="ARBA" id="ARBA00022989"/>
    </source>
</evidence>
<dbReference type="Gene3D" id="2.70.150.10">
    <property type="entry name" value="Calcium-transporting ATPase, cytoplasmic transduction domain A"/>
    <property type="match status" value="1"/>
</dbReference>
<feature type="transmembrane region" description="Helical" evidence="16">
    <location>
        <begin position="179"/>
        <end position="196"/>
    </location>
</feature>
<dbReference type="EMBL" id="CAJHOE010000001">
    <property type="protein sequence ID" value="CAD7287375.1"/>
    <property type="molecule type" value="Genomic_DNA"/>
</dbReference>
<dbReference type="SFLD" id="SFLDF00027">
    <property type="entry name" value="p-type_atpase"/>
    <property type="match status" value="1"/>
</dbReference>
<feature type="transmembrane region" description="Helical" evidence="16">
    <location>
        <begin position="85"/>
        <end position="104"/>
    </location>
</feature>
<dbReference type="CDD" id="cd00371">
    <property type="entry name" value="HMA"/>
    <property type="match status" value="1"/>
</dbReference>